<comment type="similarity">
    <text evidence="1">Belongs to the PPR family. P subfamily.</text>
</comment>
<dbReference type="NCBIfam" id="TIGR00756">
    <property type="entry name" value="PPR"/>
    <property type="match status" value="6"/>
</dbReference>
<dbReference type="InterPro" id="IPR011990">
    <property type="entry name" value="TPR-like_helical_dom_sf"/>
</dbReference>
<dbReference type="Pfam" id="PF13041">
    <property type="entry name" value="PPR_2"/>
    <property type="match status" value="3"/>
</dbReference>
<sequence>MAISILNRFLFPIPKHKPFSLSSFSSSPASDQSNSLIPTVVSVLTHHRSKSRWNYLRSIYPDGFDPTQFSQISLQLKNNPHLVLRFFLWTQTKSLCDHNLLSYSTTIHILARGRLKGQAQILMKDAIRLHGSEGHEGEDFDLESKPLKVFESLVKTYTQCGSAPFVFDLLLKACLESKKIDPSIQIVRMLMSRGISPRVNTCNCLIRQVSLCRGAHAGYAIYREVFGLDCGIGEQNVKWVSRFRPNVQTLNTLMVGFYQDGLVENVKEIWDQMKELNCNPDGYSYSILMAAYCDEGKMDEAEDSWNEMVAKKVEPDVVAYNTMIGGFCRIGEIERAEEFFREMALNGIESSTTTYEHLINGYCKIGNVESSKLVYEDMRRKDFRPNASTMEALVRGFCDKNRVLEALEILNGAIRHFDYCPTGKSYEILITGLCQEGKMEEALKLQAKMVGKGFKPNSEIYNAFICGYMKQGNIEVADLLRKEMVETQMCRKEG</sequence>
<accession>A0ABM3IXI0</accession>
<proteinExistence type="inferred from homology"/>
<feature type="repeat" description="PPR" evidence="3">
    <location>
        <begin position="316"/>
        <end position="350"/>
    </location>
</feature>
<evidence type="ECO:0000256" key="3">
    <source>
        <dbReference type="PROSITE-ProRule" id="PRU00708"/>
    </source>
</evidence>
<dbReference type="Proteomes" id="UP001652623">
    <property type="component" value="Chromosome 9"/>
</dbReference>
<dbReference type="PANTHER" id="PTHR47941">
    <property type="entry name" value="PENTATRICOPEPTIDE REPEAT-CONTAINING PROTEIN 3, MITOCHONDRIAL"/>
    <property type="match status" value="1"/>
</dbReference>
<feature type="repeat" description="PPR" evidence="3">
    <location>
        <begin position="281"/>
        <end position="315"/>
    </location>
</feature>
<reference evidence="5" key="1">
    <citation type="submission" date="2025-08" db="UniProtKB">
        <authorList>
            <consortium name="RefSeq"/>
        </authorList>
    </citation>
    <scope>IDENTIFICATION</scope>
    <source>
        <tissue evidence="5">Seedling</tissue>
    </source>
</reference>
<dbReference type="Pfam" id="PF01535">
    <property type="entry name" value="PPR"/>
    <property type="match status" value="1"/>
</dbReference>
<evidence type="ECO:0000313" key="4">
    <source>
        <dbReference type="Proteomes" id="UP001652623"/>
    </source>
</evidence>
<dbReference type="PROSITE" id="PS51375">
    <property type="entry name" value="PPR"/>
    <property type="match status" value="6"/>
</dbReference>
<feature type="repeat" description="PPR" evidence="3">
    <location>
        <begin position="422"/>
        <end position="456"/>
    </location>
</feature>
<dbReference type="GeneID" id="107435767"/>
<evidence type="ECO:0000256" key="1">
    <source>
        <dbReference type="ARBA" id="ARBA00007626"/>
    </source>
</evidence>
<feature type="repeat" description="PPR" evidence="3">
    <location>
        <begin position="457"/>
        <end position="491"/>
    </location>
</feature>
<protein>
    <submittedName>
        <fullName evidence="5">Pentatricopeptide repeat-containing protein At2g15980</fullName>
    </submittedName>
</protein>
<gene>
    <name evidence="5" type="primary">LOC107435767</name>
</gene>
<feature type="repeat" description="PPR" evidence="3">
    <location>
        <begin position="351"/>
        <end position="385"/>
    </location>
</feature>
<evidence type="ECO:0000256" key="2">
    <source>
        <dbReference type="ARBA" id="ARBA00022737"/>
    </source>
</evidence>
<feature type="repeat" description="PPR" evidence="3">
    <location>
        <begin position="246"/>
        <end position="280"/>
    </location>
</feature>
<dbReference type="Gene3D" id="1.25.40.10">
    <property type="entry name" value="Tetratricopeptide repeat domain"/>
    <property type="match status" value="4"/>
</dbReference>
<keyword evidence="4" id="KW-1185">Reference proteome</keyword>
<dbReference type="RefSeq" id="XP_048337429.2">
    <property type="nucleotide sequence ID" value="XM_048481472.2"/>
</dbReference>
<keyword evidence="2" id="KW-0677">Repeat</keyword>
<evidence type="ECO:0000313" key="5">
    <source>
        <dbReference type="RefSeq" id="XP_048337429.2"/>
    </source>
</evidence>
<dbReference type="InterPro" id="IPR002885">
    <property type="entry name" value="PPR_rpt"/>
</dbReference>
<organism evidence="4 5">
    <name type="scientific">Ziziphus jujuba</name>
    <name type="common">Chinese jujube</name>
    <name type="synonym">Ziziphus sativa</name>
    <dbReference type="NCBI Taxonomy" id="326968"/>
    <lineage>
        <taxon>Eukaryota</taxon>
        <taxon>Viridiplantae</taxon>
        <taxon>Streptophyta</taxon>
        <taxon>Embryophyta</taxon>
        <taxon>Tracheophyta</taxon>
        <taxon>Spermatophyta</taxon>
        <taxon>Magnoliopsida</taxon>
        <taxon>eudicotyledons</taxon>
        <taxon>Gunneridae</taxon>
        <taxon>Pentapetalae</taxon>
        <taxon>rosids</taxon>
        <taxon>fabids</taxon>
        <taxon>Rosales</taxon>
        <taxon>Rhamnaceae</taxon>
        <taxon>Paliureae</taxon>
        <taxon>Ziziphus</taxon>
    </lineage>
</organism>
<name>A0ABM3IXI0_ZIZJJ</name>
<dbReference type="SUPFAM" id="SSF81901">
    <property type="entry name" value="HCP-like"/>
    <property type="match status" value="1"/>
</dbReference>